<dbReference type="FunCoup" id="A8Y2R3">
    <property type="interactions" value="2"/>
</dbReference>
<dbReference type="Proteomes" id="UP000008549">
    <property type="component" value="Unassembled WGS sequence"/>
</dbReference>
<sequence length="544" mass="63989">MAKTGRTESTQTSIYSITNHLFIAVCLYYLFILLIVISYLSNFVLFLIATLAIFLAAISHAYQIVLSFLAIQRFFIYFFPCLEQHLTPKKPRKLWTNSLLLLLFVWACILLGSSYFSIGPYAINWKHEKISMIYYTVLNGLLFFSASFYIPVVISIRRLQHLGSSIKNAPHKYILYQTVIIISFKTRFAQMCLFDLLFTPTTIQISYFLCNKKTLVMMDTTTIELQTKEFIFTIKSLFGFFLVLVSLIFIVISVLIFPLFVMVQRSNREWDKETSVYPITNHFFKAICWFYLFLFIIGIDMIFETNFFLNFMEVENLPPSNYVFQNIHFRNDFAFYPYCFFFLLVITHTHHLILSLLAFQRLFLYFFPSAEPYITSKSQKPKFKYLYLIVFIISALVFYFAWDSSYYQGSNLEYILLVGFQSFLSKKNHFQYSQMQHLASSVKNKPHIYILYQFITILSFNLGHIFPILIYYPEIQDIVMDFFFLDLVSTPLTIQISYLLCNRRTLDTLRKKLTLSNIYQTIFKKSTVEPSVPEVDATTVAPPT</sequence>
<feature type="transmembrane region" description="Helical" evidence="1">
    <location>
        <begin position="335"/>
        <end position="364"/>
    </location>
</feature>
<proteinExistence type="predicted"/>
<dbReference type="RefSeq" id="XP_045097622.1">
    <property type="nucleotide sequence ID" value="XM_045238292.1"/>
</dbReference>
<keyword evidence="3" id="KW-1185">Reference proteome</keyword>
<organism evidence="2 3">
    <name type="scientific">Caenorhabditis briggsae</name>
    <dbReference type="NCBI Taxonomy" id="6238"/>
    <lineage>
        <taxon>Eukaryota</taxon>
        <taxon>Metazoa</taxon>
        <taxon>Ecdysozoa</taxon>
        <taxon>Nematoda</taxon>
        <taxon>Chromadorea</taxon>
        <taxon>Rhabditida</taxon>
        <taxon>Rhabditina</taxon>
        <taxon>Rhabditomorpha</taxon>
        <taxon>Rhabditoidea</taxon>
        <taxon>Rhabditidae</taxon>
        <taxon>Peloderinae</taxon>
        <taxon>Caenorhabditis</taxon>
    </lineage>
</organism>
<dbReference type="HOGENOM" id="CLU_506464_0_0_1"/>
<accession>A8Y2R3</accession>
<evidence type="ECO:0000313" key="2">
    <source>
        <dbReference type="EMBL" id="CAP39188.2"/>
    </source>
</evidence>
<evidence type="ECO:0000313" key="3">
    <source>
        <dbReference type="Proteomes" id="UP000008549"/>
    </source>
</evidence>
<dbReference type="PANTHER" id="PTHR31720:SF12">
    <property type="entry name" value="SERPENTINE RECEPTOR, CLASS T-RELATED"/>
    <property type="match status" value="1"/>
</dbReference>
<feature type="transmembrane region" description="Helical" evidence="1">
    <location>
        <begin position="133"/>
        <end position="154"/>
    </location>
</feature>
<dbReference type="WormBase" id="CBG22636">
    <property type="protein sequence ID" value="CBP31283"/>
    <property type="gene ID" value="WBGene00041159"/>
</dbReference>
<feature type="transmembrane region" description="Helical" evidence="1">
    <location>
        <begin position="46"/>
        <end position="79"/>
    </location>
</feature>
<dbReference type="InterPro" id="IPR018817">
    <property type="entry name" value="7TM_GPCR_serpentine_rcpt_Srz"/>
</dbReference>
<keyword evidence="1" id="KW-0812">Transmembrane</keyword>
<feature type="transmembrane region" description="Helical" evidence="1">
    <location>
        <begin position="21"/>
        <end position="40"/>
    </location>
</feature>
<protein>
    <submittedName>
        <fullName evidence="2">Protein CBG22636</fullName>
    </submittedName>
</protein>
<reference evidence="2 3" key="2">
    <citation type="journal article" date="2011" name="PLoS Genet.">
        <title>Caenorhabditis briggsae recombinant inbred line genotypes reveal inter-strain incompatibility and the evolution of recombination.</title>
        <authorList>
            <person name="Ross J.A."/>
            <person name="Koboldt D.C."/>
            <person name="Staisch J.E."/>
            <person name="Chamberlin H.M."/>
            <person name="Gupta B.P."/>
            <person name="Miller R.D."/>
            <person name="Baird S.E."/>
            <person name="Haag E.S."/>
        </authorList>
    </citation>
    <scope>NUCLEOTIDE SEQUENCE [LARGE SCALE GENOMIC DNA]</scope>
    <source>
        <strain evidence="2 3">AF16</strain>
    </source>
</reference>
<dbReference type="Pfam" id="PF10325">
    <property type="entry name" value="7TM_GPCR_Srz"/>
    <property type="match status" value="2"/>
</dbReference>
<feature type="transmembrane region" description="Helical" evidence="1">
    <location>
        <begin position="237"/>
        <end position="262"/>
    </location>
</feature>
<keyword evidence="1" id="KW-0472">Membrane</keyword>
<dbReference type="GeneID" id="8580204"/>
<dbReference type="PANTHER" id="PTHR31720">
    <property type="entry name" value="SERPENTINE RECEPTOR, CLASS Z-RELATED"/>
    <property type="match status" value="1"/>
</dbReference>
<name>A8Y2R3_CAEBR</name>
<dbReference type="OMA" id="SESIWRT"/>
<dbReference type="eggNOG" id="ENOG502TI6P">
    <property type="taxonomic scope" value="Eukaryota"/>
</dbReference>
<evidence type="ECO:0000256" key="1">
    <source>
        <dbReference type="SAM" id="Phobius"/>
    </source>
</evidence>
<feature type="transmembrane region" description="Helical" evidence="1">
    <location>
        <begin position="385"/>
        <end position="402"/>
    </location>
</feature>
<dbReference type="CTD" id="8580204"/>
<keyword evidence="1" id="KW-1133">Transmembrane helix</keyword>
<dbReference type="AlphaFoldDB" id="A8Y2R3"/>
<feature type="transmembrane region" description="Helical" evidence="1">
    <location>
        <begin position="450"/>
        <end position="472"/>
    </location>
</feature>
<dbReference type="KEGG" id="cbr:CBG_22636"/>
<dbReference type="InParanoid" id="A8Y2R3"/>
<dbReference type="EMBL" id="HE600969">
    <property type="protein sequence ID" value="CAP39188.2"/>
    <property type="molecule type" value="Genomic_DNA"/>
</dbReference>
<gene>
    <name evidence="2 4" type="ORF">CBG22636</name>
    <name evidence="2" type="ORF">CBG_22636</name>
</gene>
<feature type="transmembrane region" description="Helical" evidence="1">
    <location>
        <begin position="283"/>
        <end position="303"/>
    </location>
</feature>
<reference evidence="2 3" key="1">
    <citation type="journal article" date="2003" name="PLoS Biol.">
        <title>The genome sequence of Caenorhabditis briggsae: a platform for comparative genomics.</title>
        <authorList>
            <person name="Stein L.D."/>
            <person name="Bao Z."/>
            <person name="Blasiar D."/>
            <person name="Blumenthal T."/>
            <person name="Brent M.R."/>
            <person name="Chen N."/>
            <person name="Chinwalla A."/>
            <person name="Clarke L."/>
            <person name="Clee C."/>
            <person name="Coghlan A."/>
            <person name="Coulson A."/>
            <person name="D'Eustachio P."/>
            <person name="Fitch D.H."/>
            <person name="Fulton L.A."/>
            <person name="Fulton R.E."/>
            <person name="Griffiths-Jones S."/>
            <person name="Harris T.W."/>
            <person name="Hillier L.W."/>
            <person name="Kamath R."/>
            <person name="Kuwabara P.E."/>
            <person name="Mardis E.R."/>
            <person name="Marra M.A."/>
            <person name="Miner T.L."/>
            <person name="Minx P."/>
            <person name="Mullikin J.C."/>
            <person name="Plumb R.W."/>
            <person name="Rogers J."/>
            <person name="Schein J.E."/>
            <person name="Sohrmann M."/>
            <person name="Spieth J."/>
            <person name="Stajich J.E."/>
            <person name="Wei C."/>
            <person name="Willey D."/>
            <person name="Wilson R.K."/>
            <person name="Durbin R."/>
            <person name="Waterston R.H."/>
        </authorList>
    </citation>
    <scope>NUCLEOTIDE SEQUENCE [LARGE SCALE GENOMIC DNA]</scope>
    <source>
        <strain evidence="2 3">AF16</strain>
    </source>
</reference>
<feature type="transmembrane region" description="Helical" evidence="1">
    <location>
        <begin position="99"/>
        <end position="118"/>
    </location>
</feature>
<evidence type="ECO:0000313" key="4">
    <source>
        <dbReference type="WormBase" id="CBG22636"/>
    </source>
</evidence>